<dbReference type="EMBL" id="KZ293678">
    <property type="protein sequence ID" value="PBK87505.1"/>
    <property type="molecule type" value="Genomic_DNA"/>
</dbReference>
<proteinExistence type="predicted"/>
<dbReference type="OrthoDB" id="539213at2759"/>
<evidence type="ECO:0000313" key="3">
    <source>
        <dbReference type="Proteomes" id="UP000217790"/>
    </source>
</evidence>
<gene>
    <name evidence="2" type="ORF">ARMGADRAFT_1055070</name>
</gene>
<keyword evidence="3" id="KW-1185">Reference proteome</keyword>
<protein>
    <submittedName>
        <fullName evidence="2">Uncharacterized protein</fullName>
    </submittedName>
</protein>
<accession>A0A2H3CWV7</accession>
<dbReference type="OMA" id="NWQMLDR"/>
<dbReference type="InterPro" id="IPR053354">
    <property type="entry name" value="MGDG_epimerase"/>
</dbReference>
<reference evidence="3" key="1">
    <citation type="journal article" date="2017" name="Nat. Ecol. Evol.">
        <title>Genome expansion and lineage-specific genetic innovations in the forest pathogenic fungi Armillaria.</title>
        <authorList>
            <person name="Sipos G."/>
            <person name="Prasanna A.N."/>
            <person name="Walter M.C."/>
            <person name="O'Connor E."/>
            <person name="Balint B."/>
            <person name="Krizsan K."/>
            <person name="Kiss B."/>
            <person name="Hess J."/>
            <person name="Varga T."/>
            <person name="Slot J."/>
            <person name="Riley R."/>
            <person name="Boka B."/>
            <person name="Rigling D."/>
            <person name="Barry K."/>
            <person name="Lee J."/>
            <person name="Mihaltcheva S."/>
            <person name="LaButti K."/>
            <person name="Lipzen A."/>
            <person name="Waldron R."/>
            <person name="Moloney N.M."/>
            <person name="Sperisen C."/>
            <person name="Kredics L."/>
            <person name="Vagvoelgyi C."/>
            <person name="Patrignani A."/>
            <person name="Fitzpatrick D."/>
            <person name="Nagy I."/>
            <person name="Doyle S."/>
            <person name="Anderson J.B."/>
            <person name="Grigoriev I.V."/>
            <person name="Gueldener U."/>
            <person name="Muensterkoetter M."/>
            <person name="Nagy L.G."/>
        </authorList>
    </citation>
    <scope>NUCLEOTIDE SEQUENCE [LARGE SCALE GENOMIC DNA]</scope>
    <source>
        <strain evidence="3">Ar21-2</strain>
    </source>
</reference>
<feature type="coiled-coil region" evidence="1">
    <location>
        <begin position="42"/>
        <end position="69"/>
    </location>
</feature>
<dbReference type="PANTHER" id="PTHR43558:SF6">
    <property type="entry name" value="REDUCTASE, PUTATIVE (AFU_ORTHOLOGUE AFUA_3G10540)-RELATED"/>
    <property type="match status" value="1"/>
</dbReference>
<dbReference type="AlphaFoldDB" id="A0A2H3CWV7"/>
<evidence type="ECO:0000256" key="1">
    <source>
        <dbReference type="SAM" id="Coils"/>
    </source>
</evidence>
<name>A0A2H3CWV7_ARMGA</name>
<dbReference type="STRING" id="47427.A0A2H3CWV7"/>
<evidence type="ECO:0000313" key="2">
    <source>
        <dbReference type="EMBL" id="PBK87505.1"/>
    </source>
</evidence>
<organism evidence="2 3">
    <name type="scientific">Armillaria gallica</name>
    <name type="common">Bulbous honey fungus</name>
    <name type="synonym">Armillaria bulbosa</name>
    <dbReference type="NCBI Taxonomy" id="47427"/>
    <lineage>
        <taxon>Eukaryota</taxon>
        <taxon>Fungi</taxon>
        <taxon>Dikarya</taxon>
        <taxon>Basidiomycota</taxon>
        <taxon>Agaricomycotina</taxon>
        <taxon>Agaricomycetes</taxon>
        <taxon>Agaricomycetidae</taxon>
        <taxon>Agaricales</taxon>
        <taxon>Marasmiineae</taxon>
        <taxon>Physalacriaceae</taxon>
        <taxon>Armillaria</taxon>
    </lineage>
</organism>
<dbReference type="Proteomes" id="UP000217790">
    <property type="component" value="Unassembled WGS sequence"/>
</dbReference>
<sequence>MFHNAGFPQYDDRPVVATAASNSLRSLLLESWKQGDAYDLAKAVVELQLKNWEQSEREAQNKSDSLEILGLDFGQVHYQGVLGENPQKDSESIIQAIQESQTVDKGSLKDIWTWSRLPYPVRCAGLEAGLNIEGGNGSTTGARENKRARVERQDELVAAADEWILKNEGYLRFLSRKAKSSPNSWTYGLVRIEDLPIVLSDSAFTVMPHNIAIKVTRSDVSSLPGFTVLGEKRKSAVYLQPTIQAFKICWDVMTDNVLRGLNWDNIFVAGGLVFGALLTPQVPDAHTDYTDVSKAEEWIASDIDLYIYGLNVKQANDKIRHIEEVYKSNLPAGSPFLVVRNSQTITFYSAWPKKRVQIVLKLVNSPREVLLNFDLDVCAAGYDGENAWMLPRFVRAMETGTSIFTMDLINGHYLGDRKATRDPRVFKYANKGYGIRILPSYQSALSTYTSSKQTKLISRGENLFPAPLSLKDLAIGSRTWTDKCVGRFLRLGHKNRPLYSQRQMYQPIKTDSTLPVFTHALLESNMQRSSEPLGRSCLTGFSLFMRHVALWEEEVKGKIVICDKYWAENTYGNGAAHSSYDDSPEYEWNESFDPEDFSESIDLFNDRERKGFTESYESIEWSRDDPIDVSAAARLNYGTSVDKALSKEKDIQIPLILKKKFAEFANAMILKALEEAGIKDCPPPLEAVPRAKDSDEERAYMWCLNNVLNWQMIDRRIDEIREMLWAFHRGNDQAQYEERIYHVMEQISKRAIRTSVEEEMEAFVIWVGRKPYHLDSKINAHFIVADLNRMTLSDQGEDDE</sequence>
<dbReference type="InParanoid" id="A0A2H3CWV7"/>
<dbReference type="PANTHER" id="PTHR43558">
    <property type="entry name" value="REDUCTASE, PUTATIVE (AFU_ORTHOLOGUE AFUA_3G10540)-RELATED"/>
    <property type="match status" value="1"/>
</dbReference>
<keyword evidence="1" id="KW-0175">Coiled coil</keyword>